<dbReference type="Pfam" id="PF09375">
    <property type="entry name" value="Peptidase_M75"/>
    <property type="match status" value="1"/>
</dbReference>
<gene>
    <name evidence="5" type="ORF">UF78_16510</name>
</gene>
<dbReference type="AlphaFoldDB" id="A0A0D9AH49"/>
<dbReference type="Proteomes" id="UP000032487">
    <property type="component" value="Unassembled WGS sequence"/>
</dbReference>
<feature type="chain" id="PRO_5002337946" evidence="3">
    <location>
        <begin position="35"/>
        <end position="362"/>
    </location>
</feature>
<name>A0A0D9AH49_STUST</name>
<accession>A0A0D9AH49</accession>
<keyword evidence="2 3" id="KW-0732">Signal</keyword>
<dbReference type="InterPro" id="IPR018976">
    <property type="entry name" value="Imelysin-like"/>
</dbReference>
<feature type="signal peptide" evidence="3">
    <location>
        <begin position="1"/>
        <end position="34"/>
    </location>
</feature>
<dbReference type="CDD" id="cd14659">
    <property type="entry name" value="Imelysin-like_IPPA"/>
    <property type="match status" value="1"/>
</dbReference>
<organism evidence="5 6">
    <name type="scientific">Stutzerimonas stutzeri</name>
    <name type="common">Pseudomonas stutzeri</name>
    <dbReference type="NCBI Taxonomy" id="316"/>
    <lineage>
        <taxon>Bacteria</taxon>
        <taxon>Pseudomonadati</taxon>
        <taxon>Pseudomonadota</taxon>
        <taxon>Gammaproteobacteria</taxon>
        <taxon>Pseudomonadales</taxon>
        <taxon>Pseudomonadaceae</taxon>
        <taxon>Stutzerimonas</taxon>
    </lineage>
</organism>
<dbReference type="GO" id="GO:0030313">
    <property type="term" value="C:cell envelope"/>
    <property type="evidence" value="ECO:0007669"/>
    <property type="project" value="UniProtKB-SubCell"/>
</dbReference>
<evidence type="ECO:0000259" key="4">
    <source>
        <dbReference type="Pfam" id="PF09375"/>
    </source>
</evidence>
<dbReference type="InterPro" id="IPR038352">
    <property type="entry name" value="Imelysin_sf"/>
</dbReference>
<protein>
    <submittedName>
        <fullName evidence="5">Imelysin</fullName>
    </submittedName>
</protein>
<proteinExistence type="predicted"/>
<dbReference type="PROSITE" id="PS51257">
    <property type="entry name" value="PROKAR_LIPOPROTEIN"/>
    <property type="match status" value="1"/>
</dbReference>
<evidence type="ECO:0000256" key="1">
    <source>
        <dbReference type="ARBA" id="ARBA00004196"/>
    </source>
</evidence>
<evidence type="ECO:0000256" key="2">
    <source>
        <dbReference type="ARBA" id="ARBA00022729"/>
    </source>
</evidence>
<dbReference type="Gene3D" id="1.20.1420.20">
    <property type="entry name" value="M75 peptidase, HXXE motif"/>
    <property type="match status" value="1"/>
</dbReference>
<reference evidence="5 6" key="1">
    <citation type="submission" date="2015-02" db="EMBL/GenBank/DDBJ databases">
        <title>Draft genome sequence of Pseudomonas stutzeri NT0128 isolated from wheat (Triticum turgidum) rhizosphere.</title>
        <authorList>
            <person name="Tovi N."/>
            <person name="Frenk S."/>
            <person name="Hadar Y."/>
            <person name="Minz D."/>
        </authorList>
    </citation>
    <scope>NUCLEOTIDE SEQUENCE [LARGE SCALE GENOMIC DNA]</scope>
    <source>
        <strain evidence="5 6">NT0128</strain>
    </source>
</reference>
<evidence type="ECO:0000313" key="5">
    <source>
        <dbReference type="EMBL" id="KJH80303.1"/>
    </source>
</evidence>
<comment type="caution">
    <text evidence="5">The sequence shown here is derived from an EMBL/GenBank/DDBJ whole genome shotgun (WGS) entry which is preliminary data.</text>
</comment>
<evidence type="ECO:0000256" key="3">
    <source>
        <dbReference type="SAM" id="SignalP"/>
    </source>
</evidence>
<sequence>MPRSNMYANRYLSGFTATALGLLLSACAPSDPFAETSKTLAADVLLPSYTQWAETNRRMAASSIAFCAGNEELENAREAFLKAQFAWAGLQPMLIGPMGEGNRAWQVQFWPDKKNLVGRQITALLKNKPELTQADLENGSVVLQGLSAYEYVLYDKAVDLNDSQTKTRYCRLLEAIGEHQQQLAADTLQEWEGENGMAAQLSEFPNERYSESQEAIADLLRVQVTALDGLKKKLGAPLGRQSKGFPQPFQAEAWRSDATLGSIDAALAGAQRLWQGGDDNGLKHLVPAEQADLIKRIDVAYATTRKQLADIMLPFSELVADDAGRERLNELYQDIDALHRLHQNELARALGVQIGFNAHDGD</sequence>
<dbReference type="PATRIC" id="fig|316.101.peg.4154"/>
<dbReference type="InterPro" id="IPR034984">
    <property type="entry name" value="Imelysin-like_IPPA"/>
</dbReference>
<dbReference type="EMBL" id="JYHV01000030">
    <property type="protein sequence ID" value="KJH80303.1"/>
    <property type="molecule type" value="Genomic_DNA"/>
</dbReference>
<evidence type="ECO:0000313" key="6">
    <source>
        <dbReference type="Proteomes" id="UP000032487"/>
    </source>
</evidence>
<comment type="subcellular location">
    <subcellularLocation>
        <location evidence="1">Cell envelope</location>
    </subcellularLocation>
</comment>
<feature type="domain" description="Imelysin-like" evidence="4">
    <location>
        <begin position="46"/>
        <end position="341"/>
    </location>
</feature>